<dbReference type="GO" id="GO:0003824">
    <property type="term" value="F:catalytic activity"/>
    <property type="evidence" value="ECO:0007669"/>
    <property type="project" value="UniProtKB-ARBA"/>
</dbReference>
<dbReference type="InterPro" id="IPR001753">
    <property type="entry name" value="Enoyl-CoA_hydra/iso"/>
</dbReference>
<dbReference type="EMBL" id="FZNP01000011">
    <property type="protein sequence ID" value="SNS13834.1"/>
    <property type="molecule type" value="Genomic_DNA"/>
</dbReference>
<organism evidence="2 3">
    <name type="scientific">Actinomadura mexicana</name>
    <dbReference type="NCBI Taxonomy" id="134959"/>
    <lineage>
        <taxon>Bacteria</taxon>
        <taxon>Bacillati</taxon>
        <taxon>Actinomycetota</taxon>
        <taxon>Actinomycetes</taxon>
        <taxon>Streptosporangiales</taxon>
        <taxon>Thermomonosporaceae</taxon>
        <taxon>Actinomadura</taxon>
    </lineage>
</organism>
<dbReference type="PANTHER" id="PTHR43802:SF1">
    <property type="entry name" value="IP11341P-RELATED"/>
    <property type="match status" value="1"/>
</dbReference>
<keyword evidence="3" id="KW-1185">Reference proteome</keyword>
<gene>
    <name evidence="2" type="ORF">SAMN06265355_111219</name>
</gene>
<dbReference type="RefSeq" id="WP_089314717.1">
    <property type="nucleotide sequence ID" value="NZ_FZNP01000011.1"/>
</dbReference>
<dbReference type="Proteomes" id="UP000198420">
    <property type="component" value="Unassembled WGS sequence"/>
</dbReference>
<dbReference type="SUPFAM" id="SSF52096">
    <property type="entry name" value="ClpP/crotonase"/>
    <property type="match status" value="1"/>
</dbReference>
<evidence type="ECO:0000256" key="1">
    <source>
        <dbReference type="ARBA" id="ARBA00005254"/>
    </source>
</evidence>
<evidence type="ECO:0000313" key="2">
    <source>
        <dbReference type="EMBL" id="SNS13834.1"/>
    </source>
</evidence>
<accession>A0A239C343</accession>
<sequence length="294" mass="30901">MTARDGDVLVERQGHVMLVRLNRPHRHNAIGGTILRDLAAAFGEAADDDDVHVVVTTGAGDSFCVGADAAELAGGPRPPARELLSGDRIGGETGLAPLTERQRSADRLGNAGRWTERMWALEKPTIAAVNGPAVGGGFGVALLHDVLIAGASARLGTGFAPIGLSPELGISLLLPRVVGLSAAAELLFTGRLLDASEARELRLVSRVVPDEELLEHAMELAARIAAMPPLGVLATKRLLRASFADGMADQLRAEYASHLVLFDHPDTHAAMDALAERLASGRRDRPGATSEVRP</sequence>
<dbReference type="CDD" id="cd06558">
    <property type="entry name" value="crotonase-like"/>
    <property type="match status" value="1"/>
</dbReference>
<dbReference type="Gene3D" id="3.90.226.10">
    <property type="entry name" value="2-enoyl-CoA Hydratase, Chain A, domain 1"/>
    <property type="match status" value="1"/>
</dbReference>
<evidence type="ECO:0000313" key="3">
    <source>
        <dbReference type="Proteomes" id="UP000198420"/>
    </source>
</evidence>
<reference evidence="3" key="1">
    <citation type="submission" date="2017-06" db="EMBL/GenBank/DDBJ databases">
        <authorList>
            <person name="Varghese N."/>
            <person name="Submissions S."/>
        </authorList>
    </citation>
    <scope>NUCLEOTIDE SEQUENCE [LARGE SCALE GENOMIC DNA]</scope>
    <source>
        <strain evidence="3">DSM 44485</strain>
    </source>
</reference>
<proteinExistence type="inferred from homology"/>
<dbReference type="AlphaFoldDB" id="A0A239C343"/>
<dbReference type="OrthoDB" id="8452484at2"/>
<comment type="similarity">
    <text evidence="1">Belongs to the enoyl-CoA hydratase/isomerase family.</text>
</comment>
<protein>
    <submittedName>
        <fullName evidence="2">Enoyl-CoA hydratase</fullName>
    </submittedName>
</protein>
<dbReference type="PANTHER" id="PTHR43802">
    <property type="entry name" value="ENOYL-COA HYDRATASE"/>
    <property type="match status" value="1"/>
</dbReference>
<dbReference type="InterPro" id="IPR029045">
    <property type="entry name" value="ClpP/crotonase-like_dom_sf"/>
</dbReference>
<dbReference type="Pfam" id="PF00378">
    <property type="entry name" value="ECH_1"/>
    <property type="match status" value="2"/>
</dbReference>
<name>A0A239C343_9ACTN</name>